<organism evidence="1 2">
    <name type="scientific">Bhargavaea ullalensis</name>
    <dbReference type="NCBI Taxonomy" id="1265685"/>
    <lineage>
        <taxon>Bacteria</taxon>
        <taxon>Bacillati</taxon>
        <taxon>Bacillota</taxon>
        <taxon>Bacilli</taxon>
        <taxon>Bacillales</taxon>
        <taxon>Caryophanaceae</taxon>
        <taxon>Bhargavaea</taxon>
    </lineage>
</organism>
<sequence>MGHHSSVLEESVPLGADSVSLAGKSDSLGEDSVSLARQSVPLADFHFFNGQYPHCISPGTSFE</sequence>
<dbReference type="EMBL" id="JBEPLW010000008">
    <property type="protein sequence ID" value="MET3575475.1"/>
    <property type="molecule type" value="Genomic_DNA"/>
</dbReference>
<keyword evidence="2" id="KW-1185">Reference proteome</keyword>
<dbReference type="Proteomes" id="UP001549099">
    <property type="component" value="Unassembled WGS sequence"/>
</dbReference>
<reference evidence="1 2" key="1">
    <citation type="submission" date="2024-06" db="EMBL/GenBank/DDBJ databases">
        <title>Genomic Encyclopedia of Type Strains, Phase IV (KMG-IV): sequencing the most valuable type-strain genomes for metagenomic binning, comparative biology and taxonomic classification.</title>
        <authorList>
            <person name="Goeker M."/>
        </authorList>
    </citation>
    <scope>NUCLEOTIDE SEQUENCE [LARGE SCALE GENOMIC DNA]</scope>
    <source>
        <strain evidence="1 2">DSM 26128</strain>
    </source>
</reference>
<accession>A0ABV2GB12</accession>
<evidence type="ECO:0000313" key="2">
    <source>
        <dbReference type="Proteomes" id="UP001549099"/>
    </source>
</evidence>
<evidence type="ECO:0000313" key="1">
    <source>
        <dbReference type="EMBL" id="MET3575475.1"/>
    </source>
</evidence>
<name>A0ABV2GB12_9BACL</name>
<proteinExistence type="predicted"/>
<comment type="caution">
    <text evidence="1">The sequence shown here is derived from an EMBL/GenBank/DDBJ whole genome shotgun (WGS) entry which is preliminary data.</text>
</comment>
<gene>
    <name evidence="1" type="ORF">ABID49_001380</name>
</gene>
<protein>
    <submittedName>
        <fullName evidence="1">Uncharacterized protein</fullName>
    </submittedName>
</protein>